<proteinExistence type="predicted"/>
<feature type="transmembrane region" description="Helical" evidence="10">
    <location>
        <begin position="135"/>
        <end position="163"/>
    </location>
</feature>
<keyword evidence="7" id="KW-0406">Ion transport</keyword>
<dbReference type="CDD" id="cd13137">
    <property type="entry name" value="MATE_NorM_like"/>
    <property type="match status" value="1"/>
</dbReference>
<feature type="transmembrane region" description="Helical" evidence="10">
    <location>
        <begin position="247"/>
        <end position="269"/>
    </location>
</feature>
<feature type="transmembrane region" description="Helical" evidence="10">
    <location>
        <begin position="201"/>
        <end position="226"/>
    </location>
</feature>
<evidence type="ECO:0000256" key="3">
    <source>
        <dbReference type="ARBA" id="ARBA00022449"/>
    </source>
</evidence>
<feature type="transmembrane region" description="Helical" evidence="10">
    <location>
        <begin position="52"/>
        <end position="75"/>
    </location>
</feature>
<feature type="transmembrane region" description="Helical" evidence="10">
    <location>
        <begin position="323"/>
        <end position="349"/>
    </location>
</feature>
<dbReference type="Pfam" id="PF01554">
    <property type="entry name" value="MatE"/>
    <property type="match status" value="2"/>
</dbReference>
<feature type="transmembrane region" description="Helical" evidence="10">
    <location>
        <begin position="96"/>
        <end position="115"/>
    </location>
</feature>
<dbReference type="EMBL" id="UGHX01000001">
    <property type="protein sequence ID" value="STP11127.1"/>
    <property type="molecule type" value="Genomic_DNA"/>
</dbReference>
<keyword evidence="5 10" id="KW-0812">Transmembrane</keyword>
<evidence type="ECO:0000313" key="12">
    <source>
        <dbReference type="Proteomes" id="UP000255103"/>
    </source>
</evidence>
<keyword evidence="2" id="KW-0813">Transport</keyword>
<dbReference type="NCBIfam" id="TIGR00797">
    <property type="entry name" value="matE"/>
    <property type="match status" value="1"/>
</dbReference>
<gene>
    <name evidence="11" type="primary">norM</name>
    <name evidence="11" type="ORF">NCTC12219_01010</name>
</gene>
<evidence type="ECO:0000256" key="9">
    <source>
        <dbReference type="ARBA" id="ARBA00031636"/>
    </source>
</evidence>
<feature type="transmembrane region" description="Helical" evidence="10">
    <location>
        <begin position="419"/>
        <end position="442"/>
    </location>
</feature>
<feature type="transmembrane region" description="Helical" evidence="10">
    <location>
        <begin position="170"/>
        <end position="189"/>
    </location>
</feature>
<dbReference type="InterPro" id="IPR002528">
    <property type="entry name" value="MATE_fam"/>
</dbReference>
<dbReference type="PANTHER" id="PTHR43298">
    <property type="entry name" value="MULTIDRUG RESISTANCE PROTEIN NORM-RELATED"/>
    <property type="match status" value="1"/>
</dbReference>
<dbReference type="InterPro" id="IPR050222">
    <property type="entry name" value="MATE_MdtK"/>
</dbReference>
<evidence type="ECO:0000256" key="5">
    <source>
        <dbReference type="ARBA" id="ARBA00022692"/>
    </source>
</evidence>
<keyword evidence="4" id="KW-1003">Cell membrane</keyword>
<comment type="subcellular location">
    <subcellularLocation>
        <location evidence="1">Cell membrane</location>
        <topology evidence="1">Multi-pass membrane protein</topology>
    </subcellularLocation>
</comment>
<evidence type="ECO:0000256" key="8">
    <source>
        <dbReference type="ARBA" id="ARBA00023136"/>
    </source>
</evidence>
<dbReference type="InterPro" id="IPR048279">
    <property type="entry name" value="MdtK-like"/>
</dbReference>
<name>A0A377JTB9_9HELI</name>
<dbReference type="PANTHER" id="PTHR43298:SF2">
    <property type="entry name" value="FMN_FAD EXPORTER YEEO-RELATED"/>
    <property type="match status" value="1"/>
</dbReference>
<keyword evidence="6 10" id="KW-1133">Transmembrane helix</keyword>
<evidence type="ECO:0000256" key="6">
    <source>
        <dbReference type="ARBA" id="ARBA00022989"/>
    </source>
</evidence>
<dbReference type="GO" id="GO:0015297">
    <property type="term" value="F:antiporter activity"/>
    <property type="evidence" value="ECO:0007669"/>
    <property type="project" value="UniProtKB-KW"/>
</dbReference>
<reference evidence="11 12" key="1">
    <citation type="submission" date="2018-06" db="EMBL/GenBank/DDBJ databases">
        <authorList>
            <consortium name="Pathogen Informatics"/>
            <person name="Doyle S."/>
        </authorList>
    </citation>
    <scope>NUCLEOTIDE SEQUENCE [LARGE SCALE GENOMIC DNA]</scope>
    <source>
        <strain evidence="11 12">NCTC12219</strain>
    </source>
</reference>
<accession>A0A377JTB9</accession>
<feature type="transmembrane region" description="Helical" evidence="10">
    <location>
        <begin position="289"/>
        <end position="311"/>
    </location>
</feature>
<dbReference type="PIRSF" id="PIRSF006603">
    <property type="entry name" value="DinF"/>
    <property type="match status" value="1"/>
</dbReference>
<dbReference type="GO" id="GO:0005886">
    <property type="term" value="C:plasma membrane"/>
    <property type="evidence" value="ECO:0007669"/>
    <property type="project" value="UniProtKB-SubCell"/>
</dbReference>
<dbReference type="GO" id="GO:0006811">
    <property type="term" value="P:monoatomic ion transport"/>
    <property type="evidence" value="ECO:0007669"/>
    <property type="project" value="UniProtKB-KW"/>
</dbReference>
<evidence type="ECO:0000256" key="2">
    <source>
        <dbReference type="ARBA" id="ARBA00022448"/>
    </source>
</evidence>
<keyword evidence="8 10" id="KW-0472">Membrane</keyword>
<evidence type="ECO:0000313" key="11">
    <source>
        <dbReference type="EMBL" id="STP11127.1"/>
    </source>
</evidence>
<organism evidence="11 12">
    <name type="scientific">Helicobacter cinaedi</name>
    <dbReference type="NCBI Taxonomy" id="213"/>
    <lineage>
        <taxon>Bacteria</taxon>
        <taxon>Pseudomonadati</taxon>
        <taxon>Campylobacterota</taxon>
        <taxon>Epsilonproteobacteria</taxon>
        <taxon>Campylobacterales</taxon>
        <taxon>Helicobacteraceae</taxon>
        <taxon>Helicobacter</taxon>
    </lineage>
</organism>
<evidence type="ECO:0000256" key="4">
    <source>
        <dbReference type="ARBA" id="ARBA00022475"/>
    </source>
</evidence>
<protein>
    <recommendedName>
        <fullName evidence="9">Multidrug-efflux transporter</fullName>
    </recommendedName>
</protein>
<evidence type="ECO:0000256" key="1">
    <source>
        <dbReference type="ARBA" id="ARBA00004651"/>
    </source>
</evidence>
<evidence type="ECO:0000256" key="10">
    <source>
        <dbReference type="SAM" id="Phobius"/>
    </source>
</evidence>
<feature type="transmembrane region" description="Helical" evidence="10">
    <location>
        <begin position="361"/>
        <end position="380"/>
    </location>
</feature>
<dbReference type="Proteomes" id="UP000255103">
    <property type="component" value="Unassembled WGS sequence"/>
</dbReference>
<evidence type="ECO:0000256" key="7">
    <source>
        <dbReference type="ARBA" id="ARBA00023065"/>
    </source>
</evidence>
<dbReference type="GO" id="GO:0042910">
    <property type="term" value="F:xenobiotic transmembrane transporter activity"/>
    <property type="evidence" value="ECO:0007669"/>
    <property type="project" value="InterPro"/>
</dbReference>
<sequence>MPMTYSFKQRTCKILKIALPSGGNFLLDIANISIAMYFIAHISNNAEITKHNIVALGLSMSCWMFLFALTTIFYVGTNAQISRAFGERNYTKLSKILSTMSFGAILFSIPIYFLADLSNEFYFDWMNVGGETKTLGMLYLSFIFYSIPAFLLKTIFISALAGVGDTKSVFYIKIIATSLNIALNYILIFGVESLHIPPLGIMGAGIANMTITYLECFVLLWILCGVHKHLRLNLSFEVKTLFFGLKLGVPSGIERALTIFSLVLITKFMTDYGLEVIAGFQIGSRVESFILMPGFGFQVAAMALVGQMLGAKRLDIAQEFIRTILLISSITMGILGLLLCMFGVELSMLFSTESAVVDYSFAYLVAVGLSQVPLICIFVLDGALRGSGATKLSLWVNTGSIWILRILPMWLCVYFQVNVVYIFAIICCETYLRAGLFGLLFYKGIWKKHIVRM</sequence>
<feature type="transmembrane region" description="Helical" evidence="10">
    <location>
        <begin position="392"/>
        <end position="413"/>
    </location>
</feature>
<dbReference type="AlphaFoldDB" id="A0A377JTB9"/>
<feature type="transmembrane region" description="Helical" evidence="10">
    <location>
        <begin position="21"/>
        <end position="40"/>
    </location>
</feature>
<keyword evidence="3" id="KW-0050">Antiport</keyword>